<dbReference type="PROSITE" id="PS00856">
    <property type="entry name" value="GUANYLATE_KINASE_1"/>
    <property type="match status" value="1"/>
</dbReference>
<dbReference type="SUPFAM" id="SSF52540">
    <property type="entry name" value="P-loop containing nucleoside triphosphate hydrolases"/>
    <property type="match status" value="1"/>
</dbReference>
<dbReference type="InterPro" id="IPR008145">
    <property type="entry name" value="GK/Ca_channel_bsu"/>
</dbReference>
<dbReference type="InterPro" id="IPR008144">
    <property type="entry name" value="Guanylate_kin-like_dom"/>
</dbReference>
<dbReference type="Proteomes" id="UP000273982">
    <property type="component" value="Chromosome"/>
</dbReference>
<protein>
    <recommendedName>
        <fullName evidence="5 13">Guanylate kinase</fullName>
        <ecNumber evidence="4 13">2.7.4.8</ecNumber>
    </recommendedName>
    <alternativeName>
        <fullName evidence="11 13">GMP kinase</fullName>
    </alternativeName>
</protein>
<evidence type="ECO:0000256" key="5">
    <source>
        <dbReference type="ARBA" id="ARBA00016296"/>
    </source>
</evidence>
<evidence type="ECO:0000256" key="10">
    <source>
        <dbReference type="ARBA" id="ARBA00022840"/>
    </source>
</evidence>
<evidence type="ECO:0000313" key="17">
    <source>
        <dbReference type="Proteomes" id="UP000273982"/>
    </source>
</evidence>
<keyword evidence="8 13" id="KW-0547">Nucleotide-binding</keyword>
<dbReference type="InterPro" id="IPR020590">
    <property type="entry name" value="Guanylate_kinase_CS"/>
</dbReference>
<evidence type="ECO:0000256" key="11">
    <source>
        <dbReference type="ARBA" id="ARBA00030128"/>
    </source>
</evidence>
<dbReference type="FunFam" id="3.30.63.10:FF:000005">
    <property type="entry name" value="Guanylate kinase"/>
    <property type="match status" value="1"/>
</dbReference>
<dbReference type="InterPro" id="IPR027417">
    <property type="entry name" value="P-loop_NTPase"/>
</dbReference>
<dbReference type="EC" id="2.7.4.8" evidence="4 13"/>
<dbReference type="PANTHER" id="PTHR23117">
    <property type="entry name" value="GUANYLATE KINASE-RELATED"/>
    <property type="match status" value="1"/>
</dbReference>
<dbReference type="EMBL" id="CP034086">
    <property type="protein sequence ID" value="AZG77844.1"/>
    <property type="molecule type" value="Genomic_DNA"/>
</dbReference>
<keyword evidence="10 13" id="KW-0067">ATP-binding</keyword>
<keyword evidence="7 13" id="KW-0808">Transferase</keyword>
<evidence type="ECO:0000256" key="4">
    <source>
        <dbReference type="ARBA" id="ARBA00012961"/>
    </source>
</evidence>
<keyword evidence="9 13" id="KW-0418">Kinase</keyword>
<dbReference type="PROSITE" id="PS50052">
    <property type="entry name" value="GUANYLATE_KINASE_2"/>
    <property type="match status" value="1"/>
</dbReference>
<evidence type="ECO:0000259" key="15">
    <source>
        <dbReference type="PROSITE" id="PS50052"/>
    </source>
</evidence>
<evidence type="ECO:0000256" key="6">
    <source>
        <dbReference type="ARBA" id="ARBA00022490"/>
    </source>
</evidence>
<evidence type="ECO:0000256" key="3">
    <source>
        <dbReference type="ARBA" id="ARBA00005790"/>
    </source>
</evidence>
<dbReference type="SMART" id="SM00072">
    <property type="entry name" value="GuKc"/>
    <property type="match status" value="1"/>
</dbReference>
<evidence type="ECO:0000256" key="2">
    <source>
        <dbReference type="ARBA" id="ARBA00004496"/>
    </source>
</evidence>
<evidence type="ECO:0000256" key="7">
    <source>
        <dbReference type="ARBA" id="ARBA00022679"/>
    </source>
</evidence>
<dbReference type="Gene3D" id="3.40.50.300">
    <property type="entry name" value="P-loop containing nucleotide triphosphate hydrolases"/>
    <property type="match status" value="1"/>
</dbReference>
<dbReference type="AlphaFoldDB" id="A0A3G8M8L5"/>
<organism evidence="16 17">
    <name type="scientific">Methylocystis rosea</name>
    <dbReference type="NCBI Taxonomy" id="173366"/>
    <lineage>
        <taxon>Bacteria</taxon>
        <taxon>Pseudomonadati</taxon>
        <taxon>Pseudomonadota</taxon>
        <taxon>Alphaproteobacteria</taxon>
        <taxon>Hyphomicrobiales</taxon>
        <taxon>Methylocystaceae</taxon>
        <taxon>Methylocystis</taxon>
    </lineage>
</organism>
<evidence type="ECO:0000256" key="13">
    <source>
        <dbReference type="HAMAP-Rule" id="MF_00328"/>
    </source>
</evidence>
<gene>
    <name evidence="13" type="primary">gmk</name>
    <name evidence="16" type="ORF">EHO51_14510</name>
</gene>
<feature type="domain" description="Guanylate kinase-like" evidence="15">
    <location>
        <begin position="10"/>
        <end position="190"/>
    </location>
</feature>
<proteinExistence type="inferred from homology"/>
<feature type="binding site" evidence="13">
    <location>
        <begin position="17"/>
        <end position="24"/>
    </location>
    <ligand>
        <name>ATP</name>
        <dbReference type="ChEBI" id="CHEBI:30616"/>
    </ligand>
</feature>
<accession>A0A3G8M8L5</accession>
<evidence type="ECO:0000256" key="8">
    <source>
        <dbReference type="ARBA" id="ARBA00022741"/>
    </source>
</evidence>
<comment type="catalytic activity">
    <reaction evidence="12 13">
        <text>GMP + ATP = GDP + ADP</text>
        <dbReference type="Rhea" id="RHEA:20780"/>
        <dbReference type="ChEBI" id="CHEBI:30616"/>
        <dbReference type="ChEBI" id="CHEBI:58115"/>
        <dbReference type="ChEBI" id="CHEBI:58189"/>
        <dbReference type="ChEBI" id="CHEBI:456216"/>
        <dbReference type="EC" id="2.7.4.8"/>
    </reaction>
</comment>
<dbReference type="Pfam" id="PF00625">
    <property type="entry name" value="Guanylate_kin"/>
    <property type="match status" value="1"/>
</dbReference>
<dbReference type="KEGG" id="mros:EHO51_14510"/>
<dbReference type="CDD" id="cd00071">
    <property type="entry name" value="GMPK"/>
    <property type="match status" value="1"/>
</dbReference>
<evidence type="ECO:0000256" key="1">
    <source>
        <dbReference type="ARBA" id="ARBA00003531"/>
    </source>
</evidence>
<dbReference type="HAMAP" id="MF_00328">
    <property type="entry name" value="Guanylate_kinase"/>
    <property type="match status" value="1"/>
</dbReference>
<comment type="function">
    <text evidence="1 13">Essential for recycling GMP and indirectly, cGMP.</text>
</comment>
<dbReference type="PANTHER" id="PTHR23117:SF13">
    <property type="entry name" value="GUANYLATE KINASE"/>
    <property type="match status" value="1"/>
</dbReference>
<dbReference type="Gene3D" id="3.30.63.10">
    <property type="entry name" value="Guanylate Kinase phosphate binding domain"/>
    <property type="match status" value="1"/>
</dbReference>
<evidence type="ECO:0000313" key="16">
    <source>
        <dbReference type="EMBL" id="AZG77844.1"/>
    </source>
</evidence>
<comment type="subcellular location">
    <subcellularLocation>
        <location evidence="2 13">Cytoplasm</location>
    </subcellularLocation>
</comment>
<dbReference type="RefSeq" id="WP_124739481.1">
    <property type="nucleotide sequence ID" value="NZ_CP034086.1"/>
</dbReference>
<name>A0A3G8M8L5_9HYPH</name>
<dbReference type="GO" id="GO:0005829">
    <property type="term" value="C:cytosol"/>
    <property type="evidence" value="ECO:0007669"/>
    <property type="project" value="TreeGrafter"/>
</dbReference>
<evidence type="ECO:0000256" key="12">
    <source>
        <dbReference type="ARBA" id="ARBA00048594"/>
    </source>
</evidence>
<reference evidence="16 17" key="1">
    <citation type="submission" date="2018-11" db="EMBL/GenBank/DDBJ databases">
        <title>Genome squencing of methanotrophic bacteria isolated from alkaline groundwater in Korea.</title>
        <authorList>
            <person name="Nguyen L.N."/>
        </authorList>
    </citation>
    <scope>NUCLEOTIDE SEQUENCE [LARGE SCALE GENOMIC DNA]</scope>
    <source>
        <strain evidence="16 17">GW6</strain>
    </source>
</reference>
<keyword evidence="14" id="KW-0175">Coiled coil</keyword>
<dbReference type="InterPro" id="IPR017665">
    <property type="entry name" value="Guanylate_kinase"/>
</dbReference>
<comment type="similarity">
    <text evidence="3 13">Belongs to the guanylate kinase family.</text>
</comment>
<sequence length="213" mass="24566">MLPTPSSRRGIVLILSSPSGAGKTTLTRMLLQDRDLDLTLSISVTTRTRRSSEVDGIHYSFIPERRFAAMRDAGELLEWAEVHGNFYGTPRGPVEDILAQGRDCLFDIDYQGTRQVREKMGADAVTVFILPPSMDELRARLERRAEDSRDAMARRLENARKEIARWKDYDYVIVNDDLQRAFDDLIAILRAERQRRPRRDKEIEQFVAKLLNE</sequence>
<dbReference type="GO" id="GO:0004385">
    <property type="term" value="F:GMP kinase activity"/>
    <property type="evidence" value="ECO:0007669"/>
    <property type="project" value="UniProtKB-UniRule"/>
</dbReference>
<keyword evidence="6 13" id="KW-0963">Cytoplasm</keyword>
<dbReference type="NCBIfam" id="TIGR03263">
    <property type="entry name" value="guanyl_kin"/>
    <property type="match status" value="1"/>
</dbReference>
<dbReference type="GO" id="GO:0005524">
    <property type="term" value="F:ATP binding"/>
    <property type="evidence" value="ECO:0007669"/>
    <property type="project" value="UniProtKB-UniRule"/>
</dbReference>
<feature type="coiled-coil region" evidence="14">
    <location>
        <begin position="142"/>
        <end position="169"/>
    </location>
</feature>
<evidence type="ECO:0000256" key="9">
    <source>
        <dbReference type="ARBA" id="ARBA00022777"/>
    </source>
</evidence>
<evidence type="ECO:0000256" key="14">
    <source>
        <dbReference type="SAM" id="Coils"/>
    </source>
</evidence>